<keyword evidence="1" id="KW-0472">Membrane</keyword>
<organism evidence="2">
    <name type="scientific">marine metagenome</name>
    <dbReference type="NCBI Taxonomy" id="408172"/>
    <lineage>
        <taxon>unclassified sequences</taxon>
        <taxon>metagenomes</taxon>
        <taxon>ecological metagenomes</taxon>
    </lineage>
</organism>
<keyword evidence="1" id="KW-0812">Transmembrane</keyword>
<reference evidence="2" key="1">
    <citation type="submission" date="2018-05" db="EMBL/GenBank/DDBJ databases">
        <authorList>
            <person name="Lanie J.A."/>
            <person name="Ng W.-L."/>
            <person name="Kazmierczak K.M."/>
            <person name="Andrzejewski T.M."/>
            <person name="Davidsen T.M."/>
            <person name="Wayne K.J."/>
            <person name="Tettelin H."/>
            <person name="Glass J.I."/>
            <person name="Rusch D."/>
            <person name="Podicherti R."/>
            <person name="Tsui H.-C.T."/>
            <person name="Winkler M.E."/>
        </authorList>
    </citation>
    <scope>NUCLEOTIDE SEQUENCE</scope>
</reference>
<accession>A0A382XWK7</accession>
<feature type="non-terminal residue" evidence="2">
    <location>
        <position position="24"/>
    </location>
</feature>
<gene>
    <name evidence="2" type="ORF">METZ01_LOCUS428138</name>
</gene>
<dbReference type="EMBL" id="UINC01170972">
    <property type="protein sequence ID" value="SVD75284.1"/>
    <property type="molecule type" value="Genomic_DNA"/>
</dbReference>
<feature type="transmembrane region" description="Helical" evidence="1">
    <location>
        <begin position="6"/>
        <end position="23"/>
    </location>
</feature>
<evidence type="ECO:0000313" key="2">
    <source>
        <dbReference type="EMBL" id="SVD75284.1"/>
    </source>
</evidence>
<keyword evidence="1" id="KW-1133">Transmembrane helix</keyword>
<name>A0A382XWK7_9ZZZZ</name>
<proteinExistence type="predicted"/>
<dbReference type="AlphaFoldDB" id="A0A382XWK7"/>
<sequence length="24" mass="2549">MLFQDIIFWSLASLAVAAALGVVL</sequence>
<protein>
    <submittedName>
        <fullName evidence="2">Uncharacterized protein</fullName>
    </submittedName>
</protein>
<evidence type="ECO:0000256" key="1">
    <source>
        <dbReference type="SAM" id="Phobius"/>
    </source>
</evidence>